<name>A7HTB9_PARL1</name>
<proteinExistence type="predicted"/>
<evidence type="ECO:0000256" key="1">
    <source>
        <dbReference type="SAM" id="Phobius"/>
    </source>
</evidence>
<accession>A7HTB9</accession>
<gene>
    <name evidence="2" type="ordered locus">Plav_1533</name>
</gene>
<keyword evidence="3" id="KW-1185">Reference proteome</keyword>
<dbReference type="AlphaFoldDB" id="A7HTB9"/>
<organism evidence="2 3">
    <name type="scientific">Parvibaculum lavamentivorans (strain DS-1 / DSM 13023 / NCIMB 13966)</name>
    <dbReference type="NCBI Taxonomy" id="402881"/>
    <lineage>
        <taxon>Bacteria</taxon>
        <taxon>Pseudomonadati</taxon>
        <taxon>Pseudomonadota</taxon>
        <taxon>Alphaproteobacteria</taxon>
        <taxon>Hyphomicrobiales</taxon>
        <taxon>Parvibaculaceae</taxon>
        <taxon>Parvibaculum</taxon>
    </lineage>
</organism>
<dbReference type="EMBL" id="CP000774">
    <property type="protein sequence ID" value="ABS63152.1"/>
    <property type="molecule type" value="Genomic_DNA"/>
</dbReference>
<keyword evidence="1" id="KW-1133">Transmembrane helix</keyword>
<evidence type="ECO:0000313" key="2">
    <source>
        <dbReference type="EMBL" id="ABS63152.1"/>
    </source>
</evidence>
<reference evidence="2 3" key="1">
    <citation type="journal article" date="2011" name="Stand. Genomic Sci.">
        <title>Complete genome sequence of Parvibaculum lavamentivorans type strain (DS-1(T)).</title>
        <authorList>
            <person name="Schleheck D."/>
            <person name="Weiss M."/>
            <person name="Pitluck S."/>
            <person name="Bruce D."/>
            <person name="Land M.L."/>
            <person name="Han S."/>
            <person name="Saunders E."/>
            <person name="Tapia R."/>
            <person name="Detter C."/>
            <person name="Brettin T."/>
            <person name="Han J."/>
            <person name="Woyke T."/>
            <person name="Goodwin L."/>
            <person name="Pennacchio L."/>
            <person name="Nolan M."/>
            <person name="Cook A.M."/>
            <person name="Kjelleberg S."/>
            <person name="Thomas T."/>
        </authorList>
    </citation>
    <scope>NUCLEOTIDE SEQUENCE [LARGE SCALE GENOMIC DNA]</scope>
    <source>
        <strain evidence="3">DS-1 / DSM 13023 / NCIMB 13966</strain>
    </source>
</reference>
<feature type="transmembrane region" description="Helical" evidence="1">
    <location>
        <begin position="24"/>
        <end position="43"/>
    </location>
</feature>
<sequence length="145" mass="15457">MIGFSARKKAAGSLLQLEVAPRPAIATIAFLAFLGVIAVTGMARASMLTDEYVRDSLLERSASQTQLRLSDEDVLRNQDLVRKEKSMRGNGSGVVPFAVRDTGRVLRPAGFALEPASAEMPPLPAGHFPRAPPMPVQGMAGQTNV</sequence>
<dbReference type="HOGENOM" id="CLU_1785022_0_0_5"/>
<protein>
    <submittedName>
        <fullName evidence="2">Uncharacterized protein</fullName>
    </submittedName>
</protein>
<dbReference type="RefSeq" id="WP_012110438.1">
    <property type="nucleotide sequence ID" value="NC_009719.1"/>
</dbReference>
<keyword evidence="1" id="KW-0812">Transmembrane</keyword>
<dbReference type="KEGG" id="pla:Plav_1533"/>
<dbReference type="Proteomes" id="UP000006377">
    <property type="component" value="Chromosome"/>
</dbReference>
<keyword evidence="1" id="KW-0472">Membrane</keyword>
<evidence type="ECO:0000313" key="3">
    <source>
        <dbReference type="Proteomes" id="UP000006377"/>
    </source>
</evidence>